<dbReference type="Proteomes" id="UP000252189">
    <property type="component" value="Unassembled WGS sequence"/>
</dbReference>
<organism evidence="2 3">
    <name type="scientific">Haloplanus salinus</name>
    <dbReference type="NCBI Taxonomy" id="1126245"/>
    <lineage>
        <taxon>Archaea</taxon>
        <taxon>Methanobacteriati</taxon>
        <taxon>Methanobacteriota</taxon>
        <taxon>Stenosarchaea group</taxon>
        <taxon>Halobacteria</taxon>
        <taxon>Halobacteriales</taxon>
        <taxon>Haloferacaceae</taxon>
        <taxon>Haloplanus</taxon>
    </lineage>
</organism>
<comment type="caution">
    <text evidence="2">The sequence shown here is derived from an EMBL/GenBank/DDBJ whole genome shotgun (WGS) entry which is preliminary data.</text>
</comment>
<proteinExistence type="predicted"/>
<evidence type="ECO:0000313" key="3">
    <source>
        <dbReference type="Proteomes" id="UP000252189"/>
    </source>
</evidence>
<protein>
    <submittedName>
        <fullName evidence="2">Uncharacterized protein</fullName>
    </submittedName>
</protein>
<sequence length="292" mass="32618">MPAKPDYSRKTKWKNEPYQGERGVGGNFVHAGDNLLDKHLFVHRLAPGGFDWGPDASDEKASQLAIALLAPLKGVDYAVEHYHLFAENFVRRELTDDTWEIKRQDYRSDEYVEAIDGRDYPENTAPGPEDVPDLEDADLESITYAAEIALAEKYAEVLWQSGSRRENLRRLKAIWSGEEDPASDAVASGTLYRIQGLDIPSNARSTLVKQFDSMGELAAWVCYGRNHSQLAGISDASAKKIRNARPGFVQYFGGTEHIPEHDSREMSLSEMSNTRGDTAQQTFTSTLSEADE</sequence>
<keyword evidence="3" id="KW-1185">Reference proteome</keyword>
<evidence type="ECO:0000256" key="1">
    <source>
        <dbReference type="SAM" id="MobiDB-lite"/>
    </source>
</evidence>
<feature type="compositionally biased region" description="Polar residues" evidence="1">
    <location>
        <begin position="269"/>
        <end position="292"/>
    </location>
</feature>
<dbReference type="InterPro" id="IPR046164">
    <property type="entry name" value="DUF6166"/>
</dbReference>
<dbReference type="AlphaFoldDB" id="A0A368N0V9"/>
<dbReference type="RefSeq" id="WP_114450764.1">
    <property type="nucleotide sequence ID" value="NZ_QPHM01000004.1"/>
</dbReference>
<dbReference type="Pfam" id="PF19663">
    <property type="entry name" value="DUF6166"/>
    <property type="match status" value="1"/>
</dbReference>
<dbReference type="EMBL" id="QPHM01000004">
    <property type="protein sequence ID" value="RCU43733.1"/>
    <property type="molecule type" value="Genomic_DNA"/>
</dbReference>
<accession>A0A368N0V9</accession>
<dbReference type="OrthoDB" id="299363at2157"/>
<name>A0A368N0V9_9EURY</name>
<evidence type="ECO:0000313" key="2">
    <source>
        <dbReference type="EMBL" id="RCU43733.1"/>
    </source>
</evidence>
<gene>
    <name evidence="2" type="ORF">DU504_17745</name>
</gene>
<reference evidence="2 3" key="1">
    <citation type="submission" date="2018-07" db="EMBL/GenBank/DDBJ databases">
        <title>Genome sequences of Haloplanus salinus JCM 18368T.</title>
        <authorList>
            <person name="Kim Y.B."/>
            <person name="Roh S.W."/>
        </authorList>
    </citation>
    <scope>NUCLEOTIDE SEQUENCE [LARGE SCALE GENOMIC DNA]</scope>
    <source>
        <strain evidence="2 3">JCM 18368</strain>
    </source>
</reference>
<feature type="region of interest" description="Disordered" evidence="1">
    <location>
        <begin position="259"/>
        <end position="292"/>
    </location>
</feature>